<reference evidence="4 5" key="1">
    <citation type="submission" date="2020-08" db="EMBL/GenBank/DDBJ databases">
        <title>Sequencing the genomes of 1000 actinobacteria strains.</title>
        <authorList>
            <person name="Klenk H.-P."/>
        </authorList>
    </citation>
    <scope>NUCLEOTIDE SEQUENCE [LARGE SCALE GENOMIC DNA]</scope>
    <source>
        <strain evidence="4 5">DSM 102030</strain>
    </source>
</reference>
<accession>A0A7W7W3B0</accession>
<dbReference type="Proteomes" id="UP000523007">
    <property type="component" value="Unassembled WGS sequence"/>
</dbReference>
<dbReference type="InterPro" id="IPR029058">
    <property type="entry name" value="AB_hydrolase_fold"/>
</dbReference>
<dbReference type="GO" id="GO:0016787">
    <property type="term" value="F:hydrolase activity"/>
    <property type="evidence" value="ECO:0007669"/>
    <property type="project" value="UniProtKB-KW"/>
</dbReference>
<dbReference type="Pfam" id="PF02230">
    <property type="entry name" value="Abhydrolase_2"/>
    <property type="match status" value="1"/>
</dbReference>
<proteinExistence type="predicted"/>
<dbReference type="PANTHER" id="PTHR43037:SF5">
    <property type="entry name" value="FERULOYL ESTERASE"/>
    <property type="match status" value="1"/>
</dbReference>
<evidence type="ECO:0000256" key="2">
    <source>
        <dbReference type="ARBA" id="ARBA00022801"/>
    </source>
</evidence>
<organism evidence="4 5">
    <name type="scientific">Lipingzhangella halophila</name>
    <dbReference type="NCBI Taxonomy" id="1783352"/>
    <lineage>
        <taxon>Bacteria</taxon>
        <taxon>Bacillati</taxon>
        <taxon>Actinomycetota</taxon>
        <taxon>Actinomycetes</taxon>
        <taxon>Streptosporangiales</taxon>
        <taxon>Nocardiopsidaceae</taxon>
        <taxon>Lipingzhangella</taxon>
    </lineage>
</organism>
<evidence type="ECO:0000259" key="3">
    <source>
        <dbReference type="Pfam" id="PF02230"/>
    </source>
</evidence>
<keyword evidence="1" id="KW-0732">Signal</keyword>
<dbReference type="RefSeq" id="WP_184578052.1">
    <property type="nucleotide sequence ID" value="NZ_JACHJT010000001.1"/>
</dbReference>
<dbReference type="Gene3D" id="3.40.50.1820">
    <property type="entry name" value="alpha/beta hydrolase"/>
    <property type="match status" value="1"/>
</dbReference>
<evidence type="ECO:0000313" key="5">
    <source>
        <dbReference type="Proteomes" id="UP000523007"/>
    </source>
</evidence>
<dbReference type="SUPFAM" id="SSF53474">
    <property type="entry name" value="alpha/beta-Hydrolases"/>
    <property type="match status" value="1"/>
</dbReference>
<dbReference type="EMBL" id="JACHJT010000001">
    <property type="protein sequence ID" value="MBB4931619.1"/>
    <property type="molecule type" value="Genomic_DNA"/>
</dbReference>
<keyword evidence="2" id="KW-0378">Hydrolase</keyword>
<protein>
    <submittedName>
        <fullName evidence="4">Phospholipase/carboxylesterase</fullName>
    </submittedName>
</protein>
<gene>
    <name evidence="4" type="ORF">F4561_002439</name>
</gene>
<comment type="caution">
    <text evidence="4">The sequence shown here is derived from an EMBL/GenBank/DDBJ whole genome shotgun (WGS) entry which is preliminary data.</text>
</comment>
<dbReference type="PANTHER" id="PTHR43037">
    <property type="entry name" value="UNNAMED PRODUCT-RELATED"/>
    <property type="match status" value="1"/>
</dbReference>
<name>A0A7W7W3B0_9ACTN</name>
<keyword evidence="5" id="KW-1185">Reference proteome</keyword>
<dbReference type="InterPro" id="IPR050955">
    <property type="entry name" value="Plant_Biomass_Hydrol_Est"/>
</dbReference>
<dbReference type="AlphaFoldDB" id="A0A7W7W3B0"/>
<feature type="domain" description="Phospholipase/carboxylesterase/thioesterase" evidence="3">
    <location>
        <begin position="9"/>
        <end position="202"/>
    </location>
</feature>
<sequence>MNFEHVFHPASDPAAPTLLLLHGTGADEHDLIGLGRALDPKAALLSPRGKVNENGANRWFRRLREGVYDVDDIIERTHELAGFVEAAADRYRLDRGRLIAVGFSNGANIAAATLLLRPGLLRGAALFAAGAPLQEREPERVDLAGTSVFVSAGEADMMIPIDQARLLATQLTERSADVELREHPGGHALPPAVLGRAREWLSELPVGERD</sequence>
<dbReference type="InterPro" id="IPR003140">
    <property type="entry name" value="PLipase/COase/thioEstase"/>
</dbReference>
<evidence type="ECO:0000313" key="4">
    <source>
        <dbReference type="EMBL" id="MBB4931619.1"/>
    </source>
</evidence>
<evidence type="ECO:0000256" key="1">
    <source>
        <dbReference type="ARBA" id="ARBA00022729"/>
    </source>
</evidence>